<keyword evidence="6" id="KW-0436">Ligase</keyword>
<dbReference type="AlphaFoldDB" id="A0A671TV46"/>
<dbReference type="FunFam" id="3.30.200.20:FF:000183">
    <property type="entry name" value="Probable multifunctional protein ADE2"/>
    <property type="match status" value="1"/>
</dbReference>
<evidence type="ECO:0000256" key="7">
    <source>
        <dbReference type="ARBA" id="ARBA00022741"/>
    </source>
</evidence>
<evidence type="ECO:0000256" key="6">
    <source>
        <dbReference type="ARBA" id="ARBA00022598"/>
    </source>
</evidence>
<evidence type="ECO:0000256" key="11">
    <source>
        <dbReference type="ARBA" id="ARBA00023239"/>
    </source>
</evidence>
<comment type="similarity">
    <text evidence="4">In the N-terminal section; belongs to the SAICAR synthetase family.</text>
</comment>
<comment type="similarity">
    <text evidence="3">In the C-terminal section; belongs to the AIR carboxylase family. Class II subfamily.</text>
</comment>
<dbReference type="Gene3D" id="3.30.470.20">
    <property type="entry name" value="ATP-grasp fold, B domain"/>
    <property type="match status" value="1"/>
</dbReference>
<reference evidence="14" key="3">
    <citation type="submission" date="2025-09" db="UniProtKB">
        <authorList>
            <consortium name="Ensembl"/>
        </authorList>
    </citation>
    <scope>IDENTIFICATION</scope>
</reference>
<evidence type="ECO:0000259" key="13">
    <source>
        <dbReference type="SMART" id="SM01001"/>
    </source>
</evidence>
<dbReference type="GO" id="GO:0006189">
    <property type="term" value="P:'de novo' IMP biosynthetic process"/>
    <property type="evidence" value="ECO:0007669"/>
    <property type="project" value="UniProtKB-UniPathway"/>
</dbReference>
<keyword evidence="7" id="KW-0547">Nucleotide-binding</keyword>
<evidence type="ECO:0000256" key="5">
    <source>
        <dbReference type="ARBA" id="ARBA00011823"/>
    </source>
</evidence>
<dbReference type="Gene3D" id="3.40.50.1970">
    <property type="match status" value="1"/>
</dbReference>
<evidence type="ECO:0000256" key="12">
    <source>
        <dbReference type="ARBA" id="ARBA00023268"/>
    </source>
</evidence>
<evidence type="ECO:0000256" key="8">
    <source>
        <dbReference type="ARBA" id="ARBA00022755"/>
    </source>
</evidence>
<dbReference type="GO" id="GO:0016831">
    <property type="term" value="F:carboxy-lyase activity"/>
    <property type="evidence" value="ECO:0007669"/>
    <property type="project" value="UniProtKB-KW"/>
</dbReference>
<keyword evidence="12" id="KW-0511">Multifunctional enzyme</keyword>
<proteinExistence type="inferred from homology"/>
<dbReference type="InterPro" id="IPR033626">
    <property type="entry name" value="PurE_classII"/>
</dbReference>
<dbReference type="PANTHER" id="PTHR43599:SF11">
    <property type="entry name" value="BIFUNCTIONAL PHOSPHORIBOSYLAMINOIMIDAZOLE CARBOXYLASE_PHOSPHORIBOSYLAMINOIMIDAZOLE SUCCINOCARBOXAMIDE SYNTHETASE"/>
    <property type="match status" value="1"/>
</dbReference>
<dbReference type="GO" id="GO:0004639">
    <property type="term" value="F:phosphoribosylaminoimidazolesuccinocarboxamide synthase activity"/>
    <property type="evidence" value="ECO:0007669"/>
    <property type="project" value="InterPro"/>
</dbReference>
<evidence type="ECO:0000256" key="9">
    <source>
        <dbReference type="ARBA" id="ARBA00022793"/>
    </source>
</evidence>
<comment type="pathway">
    <text evidence="2">Purine metabolism; IMP biosynthesis via de novo pathway; 5-amino-1-(5-phospho-D-ribosyl)imidazole-4-carboxylate from 5-amino-1-(5-phospho-D-ribosyl)imidazole (carboxylase route): step 1/1.</text>
</comment>
<accession>A0A671TV46</accession>
<evidence type="ECO:0000256" key="3">
    <source>
        <dbReference type="ARBA" id="ARBA00010478"/>
    </source>
</evidence>
<dbReference type="FunFam" id="3.30.470.20:FF:000020">
    <property type="entry name" value="Probable multifunctional protein ADE2"/>
    <property type="match status" value="1"/>
</dbReference>
<dbReference type="FunFam" id="3.40.50.1970:FF:000006">
    <property type="entry name" value="Probable multifunctional protein ADE2"/>
    <property type="match status" value="1"/>
</dbReference>
<gene>
    <name evidence="14" type="primary">PAICS</name>
    <name evidence="14" type="synonym">paics</name>
</gene>
<evidence type="ECO:0000256" key="10">
    <source>
        <dbReference type="ARBA" id="ARBA00022840"/>
    </source>
</evidence>
<protein>
    <recommendedName>
        <fullName evidence="13">PurE domain-containing protein</fullName>
    </recommendedName>
</protein>
<dbReference type="PROSITE" id="PS01057">
    <property type="entry name" value="SAICAR_SYNTHETASE_1"/>
    <property type="match status" value="1"/>
</dbReference>
<dbReference type="Proteomes" id="UP000472265">
    <property type="component" value="Chromosome 11"/>
</dbReference>
<feature type="domain" description="PurE" evidence="13">
    <location>
        <begin position="250"/>
        <end position="397"/>
    </location>
</feature>
<dbReference type="InterPro" id="IPR050089">
    <property type="entry name" value="SAICAR_synthetase"/>
</dbReference>
<organism evidence="14 15">
    <name type="scientific">Sparus aurata</name>
    <name type="common">Gilthead sea bream</name>
    <dbReference type="NCBI Taxonomy" id="8175"/>
    <lineage>
        <taxon>Eukaryota</taxon>
        <taxon>Metazoa</taxon>
        <taxon>Chordata</taxon>
        <taxon>Craniata</taxon>
        <taxon>Vertebrata</taxon>
        <taxon>Euteleostomi</taxon>
        <taxon>Actinopterygii</taxon>
        <taxon>Neopterygii</taxon>
        <taxon>Teleostei</taxon>
        <taxon>Neoteleostei</taxon>
        <taxon>Acanthomorphata</taxon>
        <taxon>Eupercaria</taxon>
        <taxon>Spariformes</taxon>
        <taxon>Sparidae</taxon>
        <taxon>Sparus</taxon>
    </lineage>
</organism>
<dbReference type="Pfam" id="PF01259">
    <property type="entry name" value="SAICAR_synt"/>
    <property type="match status" value="1"/>
</dbReference>
<evidence type="ECO:0000313" key="15">
    <source>
        <dbReference type="Proteomes" id="UP000472265"/>
    </source>
</evidence>
<keyword evidence="9" id="KW-0210">Decarboxylase</keyword>
<dbReference type="InterPro" id="IPR018236">
    <property type="entry name" value="SAICAR_synthetase_CS"/>
</dbReference>
<evidence type="ECO:0000256" key="2">
    <source>
        <dbReference type="ARBA" id="ARBA00004747"/>
    </source>
</evidence>
<dbReference type="Pfam" id="PF00731">
    <property type="entry name" value="AIRC"/>
    <property type="match status" value="1"/>
</dbReference>
<keyword evidence="8" id="KW-0658">Purine biosynthesis</keyword>
<name>A0A671TV46_SPAAU</name>
<reference evidence="14" key="1">
    <citation type="submission" date="2021-04" db="EMBL/GenBank/DDBJ databases">
        <authorList>
            <consortium name="Wellcome Sanger Institute Data Sharing"/>
        </authorList>
    </citation>
    <scope>NUCLEOTIDE SEQUENCE [LARGE SCALE GENOMIC DNA]</scope>
</reference>
<dbReference type="InterPro" id="IPR028923">
    <property type="entry name" value="SAICAR_synt/ADE2_N"/>
</dbReference>
<keyword evidence="15" id="KW-1185">Reference proteome</keyword>
<comment type="subunit">
    <text evidence="5">Homooctamer.</text>
</comment>
<dbReference type="InterPro" id="IPR000031">
    <property type="entry name" value="PurE_dom"/>
</dbReference>
<reference evidence="14" key="2">
    <citation type="submission" date="2025-08" db="UniProtKB">
        <authorList>
            <consortium name="Ensembl"/>
        </authorList>
    </citation>
    <scope>IDENTIFICATION</scope>
</reference>
<evidence type="ECO:0000313" key="14">
    <source>
        <dbReference type="Ensembl" id="ENSSAUP00010005828.1"/>
    </source>
</evidence>
<dbReference type="CDD" id="cd01416">
    <property type="entry name" value="SAICAR_synt_Ade5"/>
    <property type="match status" value="1"/>
</dbReference>
<dbReference type="HAMAP" id="MF_02045">
    <property type="entry name" value="PurE_classII"/>
    <property type="match status" value="1"/>
</dbReference>
<dbReference type="SMART" id="SM01001">
    <property type="entry name" value="AIRC"/>
    <property type="match status" value="1"/>
</dbReference>
<dbReference type="SUPFAM" id="SSF52255">
    <property type="entry name" value="N5-CAIR mutase (phosphoribosylaminoimidazole carboxylase, PurE)"/>
    <property type="match status" value="1"/>
</dbReference>
<dbReference type="SUPFAM" id="SSF56104">
    <property type="entry name" value="SAICAR synthase-like"/>
    <property type="match status" value="1"/>
</dbReference>
<dbReference type="GO" id="GO:0005524">
    <property type="term" value="F:ATP binding"/>
    <property type="evidence" value="ECO:0007669"/>
    <property type="project" value="UniProtKB-KW"/>
</dbReference>
<evidence type="ECO:0000256" key="1">
    <source>
        <dbReference type="ARBA" id="ARBA00004672"/>
    </source>
</evidence>
<dbReference type="GeneTree" id="ENSGT00390000010172"/>
<sequence>MSTLKIGKQLNEGKTKQIFELLDQPGLVLVQSKDQITAGNAVRKDQMEGKAAIANRTTSCVFKLLQESGIKTAFVKQHSDTAFIAAHCEMIPIEWVCRRVATGSFLKRNPGVKEGYRFTPVKMEMFFKDDANNDPQWSEEQLLEAKFNLAGLSIGQCEVDIMNRSTVAIFEILEKAWATQNCTLVDMKVCRPRNAALYPGDRPRRCDRQRFLEVYRDLKEVTPEAMQMVKRNFEWVSERVKLLLEHQASGRVVVLMGSTSDLAHCEKIRKACTSYGIPCILRVTSAHKGPDETLRIKAEYEGDGVPTVFVAVAGRSNGLGPVMSGNTAYPVINCPPLTPDWGAQDVWSSLRMPSGLGCSTILSPEASAQFAAQIFGLTDHLVWCKLRASMLNTWVSLKLADKKLQACSL</sequence>
<keyword evidence="11" id="KW-0456">Lyase</keyword>
<dbReference type="Ensembl" id="ENSSAUT00010006260.1">
    <property type="protein sequence ID" value="ENSSAUP00010005828.1"/>
    <property type="gene ID" value="ENSSAUG00010002956.1"/>
</dbReference>
<dbReference type="Gene3D" id="3.30.200.20">
    <property type="entry name" value="Phosphorylase Kinase, domain 1"/>
    <property type="match status" value="1"/>
</dbReference>
<keyword evidence="10" id="KW-0067">ATP-binding</keyword>
<dbReference type="GO" id="GO:0005829">
    <property type="term" value="C:cytosol"/>
    <property type="evidence" value="ECO:0007669"/>
    <property type="project" value="TreeGrafter"/>
</dbReference>
<dbReference type="PANTHER" id="PTHR43599">
    <property type="entry name" value="MULTIFUNCTIONAL PROTEIN ADE2"/>
    <property type="match status" value="1"/>
</dbReference>
<comment type="pathway">
    <text evidence="1">Purine metabolism; IMP biosynthesis via de novo pathway; 5-amino-1-(5-phospho-D-ribosyl)imidazole-4-carboxamide from 5-amino-1-(5-phospho-D-ribosyl)imidazole-4-carboxylate: step 1/2.</text>
</comment>
<dbReference type="UniPathway" id="UPA00074">
    <property type="reaction ID" value="UER00130"/>
</dbReference>
<evidence type="ECO:0000256" key="4">
    <source>
        <dbReference type="ARBA" id="ARBA00011020"/>
    </source>
</evidence>